<feature type="chain" id="PRO_5041444824" evidence="1">
    <location>
        <begin position="17"/>
        <end position="197"/>
    </location>
</feature>
<keyword evidence="1" id="KW-0732">Signal</keyword>
<dbReference type="AlphaFoldDB" id="A0AA36HFI5"/>
<evidence type="ECO:0000256" key="1">
    <source>
        <dbReference type="SAM" id="SignalP"/>
    </source>
</evidence>
<name>A0AA36HFI5_CYLNA</name>
<gene>
    <name evidence="2" type="ORF">CYNAS_LOCUS21824</name>
</gene>
<dbReference type="EMBL" id="CATQJL010000326">
    <property type="protein sequence ID" value="CAJ0609841.1"/>
    <property type="molecule type" value="Genomic_DNA"/>
</dbReference>
<proteinExistence type="predicted"/>
<accession>A0AA36HFI5</accession>
<sequence>MFALIFLSILPEFLLACAPLTPAPAPTQVSVKVEIEQVPIKFVYGDSSKVDGIASSEAEVMYFIEAHCRRAIIETIQQEIYAKMPLMADHILKLNPVVVGVSYGPLQCNAKTNFGDDCPSNTTAYCCAVTNGIVDAIGYPNDKTMRPILPLFKHAEITMTTNDIIVGFFTSERRRLLMVAEQKLRAYDNAFAHVQLI</sequence>
<evidence type="ECO:0000313" key="3">
    <source>
        <dbReference type="Proteomes" id="UP001176961"/>
    </source>
</evidence>
<dbReference type="Proteomes" id="UP001176961">
    <property type="component" value="Unassembled WGS sequence"/>
</dbReference>
<organism evidence="2 3">
    <name type="scientific">Cylicocyclus nassatus</name>
    <name type="common">Nematode worm</name>
    <dbReference type="NCBI Taxonomy" id="53992"/>
    <lineage>
        <taxon>Eukaryota</taxon>
        <taxon>Metazoa</taxon>
        <taxon>Ecdysozoa</taxon>
        <taxon>Nematoda</taxon>
        <taxon>Chromadorea</taxon>
        <taxon>Rhabditida</taxon>
        <taxon>Rhabditina</taxon>
        <taxon>Rhabditomorpha</taxon>
        <taxon>Strongyloidea</taxon>
        <taxon>Strongylidae</taxon>
        <taxon>Cylicocyclus</taxon>
    </lineage>
</organism>
<reference evidence="2" key="1">
    <citation type="submission" date="2023-07" db="EMBL/GenBank/DDBJ databases">
        <authorList>
            <consortium name="CYATHOMIX"/>
        </authorList>
    </citation>
    <scope>NUCLEOTIDE SEQUENCE</scope>
    <source>
        <strain evidence="2">N/A</strain>
    </source>
</reference>
<evidence type="ECO:0000313" key="2">
    <source>
        <dbReference type="EMBL" id="CAJ0609841.1"/>
    </source>
</evidence>
<feature type="signal peptide" evidence="1">
    <location>
        <begin position="1"/>
        <end position="16"/>
    </location>
</feature>
<comment type="caution">
    <text evidence="2">The sequence shown here is derived from an EMBL/GenBank/DDBJ whole genome shotgun (WGS) entry which is preliminary data.</text>
</comment>
<keyword evidence="3" id="KW-1185">Reference proteome</keyword>
<protein>
    <submittedName>
        <fullName evidence="2">Uncharacterized protein</fullName>
    </submittedName>
</protein>